<keyword evidence="2" id="KW-1185">Reference proteome</keyword>
<dbReference type="RefSeq" id="WP_123098335.1">
    <property type="nucleotide sequence ID" value="NZ_RIBZ01000031.1"/>
</dbReference>
<evidence type="ECO:0000313" key="2">
    <source>
        <dbReference type="Proteomes" id="UP000275401"/>
    </source>
</evidence>
<sequence length="78" mass="8059">MACCRGDEAIAAARDGEEGTAEVAELVEDFGQCFSPSRAAAAFAADPERVLMVYTLDIPAGRDSATVLALDHAPGFGL</sequence>
<organism evidence="1 2">
    <name type="scientific">Streptomyces botrytidirepellens</name>
    <dbReference type="NCBI Taxonomy" id="2486417"/>
    <lineage>
        <taxon>Bacteria</taxon>
        <taxon>Bacillati</taxon>
        <taxon>Actinomycetota</taxon>
        <taxon>Actinomycetes</taxon>
        <taxon>Kitasatosporales</taxon>
        <taxon>Streptomycetaceae</taxon>
        <taxon>Streptomyces</taxon>
    </lineage>
</organism>
<proteinExistence type="predicted"/>
<accession>A0A3M8X7A1</accession>
<name>A0A3M8X7A1_9ACTN</name>
<dbReference type="EMBL" id="RIBZ01000031">
    <property type="protein sequence ID" value="RNG38007.1"/>
    <property type="molecule type" value="Genomic_DNA"/>
</dbReference>
<evidence type="ECO:0000313" key="1">
    <source>
        <dbReference type="EMBL" id="RNG38007.1"/>
    </source>
</evidence>
<comment type="caution">
    <text evidence="1">The sequence shown here is derived from an EMBL/GenBank/DDBJ whole genome shotgun (WGS) entry which is preliminary data.</text>
</comment>
<reference evidence="1 2" key="1">
    <citation type="submission" date="2018-11" db="EMBL/GenBank/DDBJ databases">
        <title>The Potential of Streptomyces as Biocontrol Agents against the Tomato grey mould, Botrytis cinerea (Gray mold) Frontiers in Microbiology.</title>
        <authorList>
            <person name="Li D."/>
        </authorList>
    </citation>
    <scope>NUCLEOTIDE SEQUENCE [LARGE SCALE GENOMIC DNA]</scope>
    <source>
        <strain evidence="1 2">NEAU-LD23</strain>
    </source>
</reference>
<dbReference type="Proteomes" id="UP000275401">
    <property type="component" value="Unassembled WGS sequence"/>
</dbReference>
<gene>
    <name evidence="1" type="ORF">EEJ42_02175</name>
</gene>
<dbReference type="AlphaFoldDB" id="A0A3M8X7A1"/>
<protein>
    <submittedName>
        <fullName evidence="1">Uncharacterized protein</fullName>
    </submittedName>
</protein>